<dbReference type="InterPro" id="IPR038727">
    <property type="entry name" value="NadR/Ttd14_AAA_dom"/>
</dbReference>
<dbReference type="PANTHER" id="PTHR37512:SF1">
    <property type="entry name" value="NADR_TTD14 AAA DOMAIN-CONTAINING PROTEIN"/>
    <property type="match status" value="1"/>
</dbReference>
<evidence type="ECO:0000313" key="3">
    <source>
        <dbReference type="Proteomes" id="UP000430120"/>
    </source>
</evidence>
<organism evidence="2 3">
    <name type="scientific">Ideonella dechloratans</name>
    <dbReference type="NCBI Taxonomy" id="36863"/>
    <lineage>
        <taxon>Bacteria</taxon>
        <taxon>Pseudomonadati</taxon>
        <taxon>Pseudomonadota</taxon>
        <taxon>Betaproteobacteria</taxon>
        <taxon>Burkholderiales</taxon>
        <taxon>Sphaerotilaceae</taxon>
        <taxon>Ideonella</taxon>
    </lineage>
</organism>
<gene>
    <name evidence="2" type="ORF">F7Q92_06695</name>
</gene>
<proteinExistence type="predicted"/>
<protein>
    <submittedName>
        <fullName evidence="2">ATP-binding protein</fullName>
    </submittedName>
</protein>
<dbReference type="InterPro" id="IPR027417">
    <property type="entry name" value="P-loop_NTPase"/>
</dbReference>
<accession>A0A643FDW1</accession>
<dbReference type="Pfam" id="PF13521">
    <property type="entry name" value="AAA_28"/>
    <property type="match status" value="1"/>
</dbReference>
<keyword evidence="2" id="KW-0547">Nucleotide-binding</keyword>
<dbReference type="RefSeq" id="WP_151123413.1">
    <property type="nucleotide sequence ID" value="NZ_CP088081.1"/>
</dbReference>
<dbReference type="Gene3D" id="3.40.50.300">
    <property type="entry name" value="P-loop containing nucleotide triphosphate hydrolases"/>
    <property type="match status" value="1"/>
</dbReference>
<dbReference type="OrthoDB" id="9151999at2"/>
<dbReference type="EMBL" id="VZPB01000011">
    <property type="protein sequence ID" value="KAB0583750.1"/>
    <property type="molecule type" value="Genomic_DNA"/>
</dbReference>
<dbReference type="PANTHER" id="PTHR37512">
    <property type="entry name" value="TRIFUNCTIONAL NAD BIOSYNTHESIS/REGULATOR PROTEIN NADR"/>
    <property type="match status" value="1"/>
</dbReference>
<evidence type="ECO:0000259" key="1">
    <source>
        <dbReference type="Pfam" id="PF13521"/>
    </source>
</evidence>
<evidence type="ECO:0000313" key="2">
    <source>
        <dbReference type="EMBL" id="KAB0583750.1"/>
    </source>
</evidence>
<keyword evidence="3" id="KW-1185">Reference proteome</keyword>
<keyword evidence="2" id="KW-0067">ATP-binding</keyword>
<comment type="caution">
    <text evidence="2">The sequence shown here is derived from an EMBL/GenBank/DDBJ whole genome shotgun (WGS) entry which is preliminary data.</text>
</comment>
<dbReference type="SUPFAM" id="SSF52540">
    <property type="entry name" value="P-loop containing nucleoside triphosphate hydrolases"/>
    <property type="match status" value="1"/>
</dbReference>
<dbReference type="GO" id="GO:0005524">
    <property type="term" value="F:ATP binding"/>
    <property type="evidence" value="ECO:0007669"/>
    <property type="project" value="UniProtKB-KW"/>
</dbReference>
<dbReference type="AlphaFoldDB" id="A0A643FDW1"/>
<reference evidence="2 3" key="1">
    <citation type="submission" date="2019-09" db="EMBL/GenBank/DDBJ databases">
        <title>Draft genome sequences of 48 bacterial type strains from the CCUG.</title>
        <authorList>
            <person name="Tunovic T."/>
            <person name="Pineiro-Iglesias B."/>
            <person name="Unosson C."/>
            <person name="Inganas E."/>
            <person name="Ohlen M."/>
            <person name="Cardew S."/>
            <person name="Jensie-Markopoulos S."/>
            <person name="Salva-Serra F."/>
            <person name="Jaen-Luchoro D."/>
            <person name="Karlsson R."/>
            <person name="Svensson-Stadler L."/>
            <person name="Chun J."/>
            <person name="Moore E."/>
        </authorList>
    </citation>
    <scope>NUCLEOTIDE SEQUENCE [LARGE SCALE GENOMIC DNA]</scope>
    <source>
        <strain evidence="2 3">CCUG 30977</strain>
    </source>
</reference>
<feature type="domain" description="NadR/Ttd14 AAA" evidence="1">
    <location>
        <begin position="8"/>
        <end position="167"/>
    </location>
</feature>
<dbReference type="CDD" id="cd02019">
    <property type="entry name" value="NK"/>
    <property type="match status" value="1"/>
</dbReference>
<dbReference type="Proteomes" id="UP000430120">
    <property type="component" value="Unassembled WGS sequence"/>
</dbReference>
<sequence length="229" mass="25240">MADTGRIVAIVGAESTGKSTLARALAEALPALTGWRCTWVPEVLREWCEAAGRTPREDEQAEIAAEQARRIEAAARTHALVLADTTPLMTAVYHHQVFGSSALDAQALAWQQRHCNITLLTALDLPWQADGLQRDGPHVRQPVDTRLRQLLVGHGLPFTVVAGQGPRRTDAALDALGMLWRRQASPSSAPRAAGLFSRLDEREARQPAWQWTCSDCDQPDCEHLAFQRR</sequence>
<name>A0A643FDW1_IDEDE</name>
<dbReference type="InterPro" id="IPR052735">
    <property type="entry name" value="NAD_biosynth-regulator"/>
</dbReference>